<comment type="caution">
    <text evidence="2">The sequence shown here is derived from an EMBL/GenBank/DDBJ whole genome shotgun (WGS) entry which is preliminary data.</text>
</comment>
<accession>A0AAV9PIX5</accession>
<proteinExistence type="predicted"/>
<evidence type="ECO:0000313" key="3">
    <source>
        <dbReference type="Proteomes" id="UP001337655"/>
    </source>
</evidence>
<sequence length="63" mass="7265">MWYFSPTGSTSGGAYERAKLLGDWKGTQIKEGDLEEEETDTQRKQERAYKERNKAKLRKGNVP</sequence>
<dbReference type="GeneID" id="89923877"/>
<feature type="region of interest" description="Disordered" evidence="1">
    <location>
        <begin position="31"/>
        <end position="63"/>
    </location>
</feature>
<gene>
    <name evidence="2" type="ORF">LTR77_002530</name>
</gene>
<protein>
    <submittedName>
        <fullName evidence="2">Uncharacterized protein</fullName>
    </submittedName>
</protein>
<dbReference type="EMBL" id="JAVRRT010000003">
    <property type="protein sequence ID" value="KAK5173849.1"/>
    <property type="molecule type" value="Genomic_DNA"/>
</dbReference>
<reference evidence="2 3" key="1">
    <citation type="submission" date="2023-08" db="EMBL/GenBank/DDBJ databases">
        <title>Black Yeasts Isolated from many extreme environments.</title>
        <authorList>
            <person name="Coleine C."/>
            <person name="Stajich J.E."/>
            <person name="Selbmann L."/>
        </authorList>
    </citation>
    <scope>NUCLEOTIDE SEQUENCE [LARGE SCALE GENOMIC DNA]</scope>
    <source>
        <strain evidence="2 3">CCFEE 5935</strain>
    </source>
</reference>
<dbReference type="RefSeq" id="XP_064662544.1">
    <property type="nucleotide sequence ID" value="XM_064799789.1"/>
</dbReference>
<evidence type="ECO:0000313" key="2">
    <source>
        <dbReference type="EMBL" id="KAK5173849.1"/>
    </source>
</evidence>
<name>A0AAV9PIX5_9PEZI</name>
<dbReference type="AlphaFoldDB" id="A0AAV9PIX5"/>
<organism evidence="2 3">
    <name type="scientific">Saxophila tyrrhenica</name>
    <dbReference type="NCBI Taxonomy" id="1690608"/>
    <lineage>
        <taxon>Eukaryota</taxon>
        <taxon>Fungi</taxon>
        <taxon>Dikarya</taxon>
        <taxon>Ascomycota</taxon>
        <taxon>Pezizomycotina</taxon>
        <taxon>Dothideomycetes</taxon>
        <taxon>Dothideomycetidae</taxon>
        <taxon>Mycosphaerellales</taxon>
        <taxon>Extremaceae</taxon>
        <taxon>Saxophila</taxon>
    </lineage>
</organism>
<keyword evidence="3" id="KW-1185">Reference proteome</keyword>
<evidence type="ECO:0000256" key="1">
    <source>
        <dbReference type="SAM" id="MobiDB-lite"/>
    </source>
</evidence>
<feature type="compositionally biased region" description="Basic and acidic residues" evidence="1">
    <location>
        <begin position="40"/>
        <end position="54"/>
    </location>
</feature>
<dbReference type="Proteomes" id="UP001337655">
    <property type="component" value="Unassembled WGS sequence"/>
</dbReference>